<gene>
    <name evidence="1" type="ORF">FA048_12075</name>
</gene>
<dbReference type="EMBL" id="SWBR01000002">
    <property type="protein sequence ID" value="TKC10899.1"/>
    <property type="molecule type" value="Genomic_DNA"/>
</dbReference>
<organism evidence="1 2">
    <name type="scientific">Pedobacter polaris</name>
    <dbReference type="NCBI Taxonomy" id="2571273"/>
    <lineage>
        <taxon>Bacteria</taxon>
        <taxon>Pseudomonadati</taxon>
        <taxon>Bacteroidota</taxon>
        <taxon>Sphingobacteriia</taxon>
        <taxon>Sphingobacteriales</taxon>
        <taxon>Sphingobacteriaceae</taxon>
        <taxon>Pedobacter</taxon>
    </lineage>
</organism>
<accession>A0A4U1CX08</accession>
<dbReference type="PROSITE" id="PS51257">
    <property type="entry name" value="PROKAR_LIPOPROTEIN"/>
    <property type="match status" value="1"/>
</dbReference>
<dbReference type="AlphaFoldDB" id="A0A4U1CX08"/>
<dbReference type="OrthoDB" id="163809at2"/>
<dbReference type="Proteomes" id="UP000309488">
    <property type="component" value="Unassembled WGS sequence"/>
</dbReference>
<name>A0A4U1CX08_9SPHI</name>
<proteinExistence type="predicted"/>
<comment type="caution">
    <text evidence="1">The sequence shown here is derived from an EMBL/GenBank/DDBJ whole genome shotgun (WGS) entry which is preliminary data.</text>
</comment>
<protein>
    <submittedName>
        <fullName evidence="1">Uncharacterized protein</fullName>
    </submittedName>
</protein>
<reference evidence="1 2" key="1">
    <citation type="submission" date="2019-04" db="EMBL/GenBank/DDBJ databases">
        <title>Pedobacter sp. RP-3-22 sp. nov., isolated from Arctic soil.</title>
        <authorList>
            <person name="Dahal R.H."/>
            <person name="Kim D.-U."/>
        </authorList>
    </citation>
    <scope>NUCLEOTIDE SEQUENCE [LARGE SCALE GENOMIC DNA]</scope>
    <source>
        <strain evidence="1 2">RP-3-22</strain>
    </source>
</reference>
<dbReference type="RefSeq" id="WP_136841200.1">
    <property type="nucleotide sequence ID" value="NZ_SWBR01000002.1"/>
</dbReference>
<sequence>MKRTKLILSFIAFILTILVFVQACKKGNSSDLSGTYEVSLDQTKQMPENGTSATLTLINVDDTRCPINANCVSAGYVLIKVKFRDKNGEQTIEICANDCLDKVLRKNTIVLNGVSYTLKLMEVSPFPDTSRPASTKKKATILITKA</sequence>
<keyword evidence="2" id="KW-1185">Reference proteome</keyword>
<evidence type="ECO:0000313" key="1">
    <source>
        <dbReference type="EMBL" id="TKC10899.1"/>
    </source>
</evidence>
<evidence type="ECO:0000313" key="2">
    <source>
        <dbReference type="Proteomes" id="UP000309488"/>
    </source>
</evidence>